<proteinExistence type="predicted"/>
<comment type="caution">
    <text evidence="1">The sequence shown here is derived from an EMBL/GenBank/DDBJ whole genome shotgun (WGS) entry which is preliminary data.</text>
</comment>
<dbReference type="EMBL" id="JEMA01000256">
    <property type="protein sequence ID" value="KYF72537.1"/>
    <property type="molecule type" value="Genomic_DNA"/>
</dbReference>
<protein>
    <submittedName>
        <fullName evidence="1">Uncharacterized protein</fullName>
    </submittedName>
</protein>
<reference evidence="1 2" key="1">
    <citation type="submission" date="2014-02" db="EMBL/GenBank/DDBJ databases">
        <title>The small core and large imbalanced accessory genome model reveals a collaborative survival strategy of Sorangium cellulosum strains in nature.</title>
        <authorList>
            <person name="Han K."/>
            <person name="Peng R."/>
            <person name="Blom J."/>
            <person name="Li Y.-Z."/>
        </authorList>
    </citation>
    <scope>NUCLEOTIDE SEQUENCE [LARGE SCALE GENOMIC DNA]</scope>
    <source>
        <strain evidence="1 2">So0008-312</strain>
    </source>
</reference>
<accession>A0A150QWY9</accession>
<organism evidence="1 2">
    <name type="scientific">Sorangium cellulosum</name>
    <name type="common">Polyangium cellulosum</name>
    <dbReference type="NCBI Taxonomy" id="56"/>
    <lineage>
        <taxon>Bacteria</taxon>
        <taxon>Pseudomonadati</taxon>
        <taxon>Myxococcota</taxon>
        <taxon>Polyangia</taxon>
        <taxon>Polyangiales</taxon>
        <taxon>Polyangiaceae</taxon>
        <taxon>Sorangium</taxon>
    </lineage>
</organism>
<sequence length="64" mass="6263">MVMCAAERIGRAVSPCVRGGSGEASGSGGPSISSLDSRCRVLAAAPALKAAAPRDAAVIDAPRP</sequence>
<evidence type="ECO:0000313" key="1">
    <source>
        <dbReference type="EMBL" id="KYF72537.1"/>
    </source>
</evidence>
<gene>
    <name evidence="1" type="ORF">BE15_06640</name>
</gene>
<dbReference type="AlphaFoldDB" id="A0A150QWY9"/>
<evidence type="ECO:0000313" key="2">
    <source>
        <dbReference type="Proteomes" id="UP000075260"/>
    </source>
</evidence>
<name>A0A150QWY9_SORCE</name>
<dbReference type="Proteomes" id="UP000075260">
    <property type="component" value="Unassembled WGS sequence"/>
</dbReference>